<dbReference type="EMBL" id="BPQO01000011">
    <property type="protein sequence ID" value="GJD89430.1"/>
    <property type="molecule type" value="Genomic_DNA"/>
</dbReference>
<feature type="signal peptide" evidence="2">
    <location>
        <begin position="1"/>
        <end position="22"/>
    </location>
</feature>
<evidence type="ECO:0000256" key="1">
    <source>
        <dbReference type="SAM" id="MobiDB-lite"/>
    </source>
</evidence>
<dbReference type="Pfam" id="PF10671">
    <property type="entry name" value="TcpQ"/>
    <property type="match status" value="1"/>
</dbReference>
<evidence type="ECO:0000259" key="3">
    <source>
        <dbReference type="Pfam" id="PF10671"/>
    </source>
</evidence>
<dbReference type="Gene3D" id="3.55.50.70">
    <property type="match status" value="1"/>
</dbReference>
<evidence type="ECO:0000313" key="5">
    <source>
        <dbReference type="Proteomes" id="UP001055247"/>
    </source>
</evidence>
<keyword evidence="5" id="KW-1185">Reference proteome</keyword>
<reference evidence="4" key="1">
    <citation type="journal article" date="2016" name="Front. Microbiol.">
        <title>Genome Sequence of the Piezophilic, Mesophilic Sulfate-Reducing Bacterium Desulfovibrio indicus J2T.</title>
        <authorList>
            <person name="Cao J."/>
            <person name="Maignien L."/>
            <person name="Shao Z."/>
            <person name="Alain K."/>
            <person name="Jebbar M."/>
        </authorList>
    </citation>
    <scope>NUCLEOTIDE SEQUENCE</scope>
    <source>
        <strain evidence="4">DSM 16372</strain>
    </source>
</reference>
<protein>
    <recommendedName>
        <fullName evidence="3">Toxin co-regulated pilus biosynthesis protein Q C-terminal domain-containing protein</fullName>
    </recommendedName>
</protein>
<dbReference type="InterPro" id="IPR018927">
    <property type="entry name" value="Pilus_synth_Q_C"/>
</dbReference>
<sequence length="245" mass="25530">MRLFSLLVASALVAGAAPPALAQAIDGFGRDVPFSLAVRQIAPAGAKVSYGNGVDVRERVTWEGGADWRRVLDSVATSRGYVVTYAGRSIRITRQGDPNPPVEPGRAVQQVATAGQGGIVFVPYRGGPAPAPAAAPSGEGWKPYGGPGAGAPPAPPPPPAAWRADKDASLRGLLEAWAARSGWSIVWKSQYEYRLQAGAQFSGDFVQAAGELVRSVGDVQPRINVTFFKGNRVLVVSNDGSAVAE</sequence>
<feature type="domain" description="Toxin co-regulated pilus biosynthesis protein Q C-terminal" evidence="3">
    <location>
        <begin position="161"/>
        <end position="238"/>
    </location>
</feature>
<organism evidence="4 5">
    <name type="scientific">Methylobacterium hispanicum</name>
    <dbReference type="NCBI Taxonomy" id="270350"/>
    <lineage>
        <taxon>Bacteria</taxon>
        <taxon>Pseudomonadati</taxon>
        <taxon>Pseudomonadota</taxon>
        <taxon>Alphaproteobacteria</taxon>
        <taxon>Hyphomicrobiales</taxon>
        <taxon>Methylobacteriaceae</taxon>
        <taxon>Methylobacterium</taxon>
    </lineage>
</organism>
<reference evidence="4" key="2">
    <citation type="submission" date="2021-08" db="EMBL/GenBank/DDBJ databases">
        <authorList>
            <person name="Tani A."/>
            <person name="Ola A."/>
            <person name="Ogura Y."/>
            <person name="Katsura K."/>
            <person name="Hayashi T."/>
        </authorList>
    </citation>
    <scope>NUCLEOTIDE SEQUENCE</scope>
    <source>
        <strain evidence="4">DSM 16372</strain>
    </source>
</reference>
<evidence type="ECO:0000256" key="2">
    <source>
        <dbReference type="SAM" id="SignalP"/>
    </source>
</evidence>
<dbReference type="Proteomes" id="UP001055247">
    <property type="component" value="Unassembled WGS sequence"/>
</dbReference>
<gene>
    <name evidence="4" type="ORF">BHAOGJBA_2957</name>
</gene>
<name>A0AAV4ZPC9_9HYPH</name>
<feature type="compositionally biased region" description="Pro residues" evidence="1">
    <location>
        <begin position="150"/>
        <end position="160"/>
    </location>
</feature>
<proteinExistence type="predicted"/>
<feature type="chain" id="PRO_5043808795" description="Toxin co-regulated pilus biosynthesis protein Q C-terminal domain-containing protein" evidence="2">
    <location>
        <begin position="23"/>
        <end position="245"/>
    </location>
</feature>
<feature type="region of interest" description="Disordered" evidence="1">
    <location>
        <begin position="131"/>
        <end position="160"/>
    </location>
</feature>
<evidence type="ECO:0000313" key="4">
    <source>
        <dbReference type="EMBL" id="GJD89430.1"/>
    </source>
</evidence>
<dbReference type="AlphaFoldDB" id="A0AAV4ZPC9"/>
<comment type="caution">
    <text evidence="4">The sequence shown here is derived from an EMBL/GenBank/DDBJ whole genome shotgun (WGS) entry which is preliminary data.</text>
</comment>
<accession>A0AAV4ZPC9</accession>
<dbReference type="RefSeq" id="WP_238230253.1">
    <property type="nucleotide sequence ID" value="NZ_BPQO01000011.1"/>
</dbReference>
<keyword evidence="2" id="KW-0732">Signal</keyword>